<dbReference type="PANTHER" id="PTHR33332">
    <property type="entry name" value="REVERSE TRANSCRIPTASE DOMAIN-CONTAINING PROTEIN"/>
    <property type="match status" value="1"/>
</dbReference>
<protein>
    <submittedName>
        <fullName evidence="1">Uncharacterized protein</fullName>
    </submittedName>
</protein>
<name>A0ABD2FKD8_PAGBO</name>
<dbReference type="AlphaFoldDB" id="A0ABD2FKD8"/>
<sequence length="180" mass="20457">MDAHLTFEAHIKQLCKNSFYHLRNIAKLHPTLTLSDAEKLVHAFVSSRLDYCNALLIGIPNKSIQKLQYIQNSAARILMRVRKYDHITPILKALHWLPVELRIEFKVSVLSHQCVHGTAPQGTPHPPYLLADHPLQQLQPPRTRQDQAPYYGRPGLLLGCSQSVECSPRPHKSTTDRGSF</sequence>
<organism evidence="1 2">
    <name type="scientific">Pagothenia borchgrevinki</name>
    <name type="common">Bald rockcod</name>
    <name type="synonym">Trematomus borchgrevinki</name>
    <dbReference type="NCBI Taxonomy" id="8213"/>
    <lineage>
        <taxon>Eukaryota</taxon>
        <taxon>Metazoa</taxon>
        <taxon>Chordata</taxon>
        <taxon>Craniata</taxon>
        <taxon>Vertebrata</taxon>
        <taxon>Euteleostomi</taxon>
        <taxon>Actinopterygii</taxon>
        <taxon>Neopterygii</taxon>
        <taxon>Teleostei</taxon>
        <taxon>Neoteleostei</taxon>
        <taxon>Acanthomorphata</taxon>
        <taxon>Eupercaria</taxon>
        <taxon>Perciformes</taxon>
        <taxon>Notothenioidei</taxon>
        <taxon>Nototheniidae</taxon>
        <taxon>Pagothenia</taxon>
    </lineage>
</organism>
<reference evidence="1 2" key="1">
    <citation type="journal article" date="2022" name="G3 (Bethesda)">
        <title>Evaluating Illumina-, Nanopore-, and PacBio-based genome assembly strategies with the bald notothen, Trematomus borchgrevinki.</title>
        <authorList>
            <person name="Rayamajhi N."/>
            <person name="Cheng C.C."/>
            <person name="Catchen J.M."/>
        </authorList>
    </citation>
    <scope>NUCLEOTIDE SEQUENCE [LARGE SCALE GENOMIC DNA]</scope>
    <source>
        <strain evidence="1">AGRC-2024</strain>
    </source>
</reference>
<evidence type="ECO:0000313" key="1">
    <source>
        <dbReference type="EMBL" id="KAL3042214.1"/>
    </source>
</evidence>
<dbReference type="Proteomes" id="UP001619887">
    <property type="component" value="Unassembled WGS sequence"/>
</dbReference>
<keyword evidence="2" id="KW-1185">Reference proteome</keyword>
<dbReference type="EMBL" id="JBIYXZ010002089">
    <property type="protein sequence ID" value="KAL3042214.1"/>
    <property type="molecule type" value="Genomic_DNA"/>
</dbReference>
<proteinExistence type="predicted"/>
<reference evidence="1 2" key="2">
    <citation type="journal article" date="2024" name="G3 (Bethesda)">
        <title>The genome of the cryopelagic Antarctic bald notothen, Trematomus borchgrevinki.</title>
        <authorList>
            <person name="Rayamajhi N."/>
            <person name="Rivera-Colon A.G."/>
            <person name="Minhas B.F."/>
            <person name="Cheng C.C."/>
            <person name="Catchen J.M."/>
        </authorList>
    </citation>
    <scope>NUCLEOTIDE SEQUENCE [LARGE SCALE GENOMIC DNA]</scope>
    <source>
        <strain evidence="1">AGRC-2024</strain>
    </source>
</reference>
<evidence type="ECO:0000313" key="2">
    <source>
        <dbReference type="Proteomes" id="UP001619887"/>
    </source>
</evidence>
<accession>A0ABD2FKD8</accession>
<gene>
    <name evidence="1" type="ORF">OYC64_020208</name>
</gene>
<comment type="caution">
    <text evidence="1">The sequence shown here is derived from an EMBL/GenBank/DDBJ whole genome shotgun (WGS) entry which is preliminary data.</text>
</comment>